<dbReference type="Pfam" id="PF11239">
    <property type="entry name" value="DUF3040"/>
    <property type="match status" value="1"/>
</dbReference>
<sequence length="91" mass="10469">MLPERDRRVLRQIEQDLRAEDPGFLAGFPADRQDRSRQWRVIVLLADVTVVLMIAVGIFAADGWPVFWGLVCVAAMVQVHRVRNGRRRKTT</sequence>
<feature type="transmembrane region" description="Helical" evidence="1">
    <location>
        <begin position="41"/>
        <end position="60"/>
    </location>
</feature>
<dbReference type="EMBL" id="JAYFSI010000011">
    <property type="protein sequence ID" value="MEA5365240.1"/>
    <property type="molecule type" value="Genomic_DNA"/>
</dbReference>
<dbReference type="RefSeq" id="WP_323333604.1">
    <property type="nucleotide sequence ID" value="NZ_JAYFSI010000011.1"/>
</dbReference>
<gene>
    <name evidence="2" type="ORF">VA596_37320</name>
</gene>
<accession>A0ABU5RHB7</accession>
<evidence type="ECO:0000256" key="1">
    <source>
        <dbReference type="SAM" id="Phobius"/>
    </source>
</evidence>
<reference evidence="2 3" key="1">
    <citation type="submission" date="2023-12" db="EMBL/GenBank/DDBJ databases">
        <title>Amycolatopsis sp. V23-08.</title>
        <authorList>
            <person name="Somphong A."/>
        </authorList>
    </citation>
    <scope>NUCLEOTIDE SEQUENCE [LARGE SCALE GENOMIC DNA]</scope>
    <source>
        <strain evidence="2 3">V23-08</strain>
    </source>
</reference>
<keyword evidence="3" id="KW-1185">Reference proteome</keyword>
<organism evidence="2 3">
    <name type="scientific">Amycolatopsis heterodermiae</name>
    <dbReference type="NCBI Taxonomy" id="3110235"/>
    <lineage>
        <taxon>Bacteria</taxon>
        <taxon>Bacillati</taxon>
        <taxon>Actinomycetota</taxon>
        <taxon>Actinomycetes</taxon>
        <taxon>Pseudonocardiales</taxon>
        <taxon>Pseudonocardiaceae</taxon>
        <taxon>Amycolatopsis</taxon>
    </lineage>
</organism>
<feature type="transmembrane region" description="Helical" evidence="1">
    <location>
        <begin position="66"/>
        <end position="82"/>
    </location>
</feature>
<evidence type="ECO:0000313" key="3">
    <source>
        <dbReference type="Proteomes" id="UP001304298"/>
    </source>
</evidence>
<comment type="caution">
    <text evidence="2">The sequence shown here is derived from an EMBL/GenBank/DDBJ whole genome shotgun (WGS) entry which is preliminary data.</text>
</comment>
<name>A0ABU5RHB7_9PSEU</name>
<protein>
    <submittedName>
        <fullName evidence="2">DUF3040 domain-containing protein</fullName>
    </submittedName>
</protein>
<keyword evidence="1" id="KW-0812">Transmembrane</keyword>
<proteinExistence type="predicted"/>
<dbReference type="Proteomes" id="UP001304298">
    <property type="component" value="Unassembled WGS sequence"/>
</dbReference>
<evidence type="ECO:0000313" key="2">
    <source>
        <dbReference type="EMBL" id="MEA5365240.1"/>
    </source>
</evidence>
<dbReference type="InterPro" id="IPR021401">
    <property type="entry name" value="DUF3040"/>
</dbReference>
<keyword evidence="1" id="KW-1133">Transmembrane helix</keyword>
<keyword evidence="1" id="KW-0472">Membrane</keyword>